<dbReference type="Proteomes" id="UP001139199">
    <property type="component" value="Unassembled WGS sequence"/>
</dbReference>
<keyword evidence="1" id="KW-0175">Coiled coil</keyword>
<protein>
    <submittedName>
        <fullName evidence="3">Uncharacterized protein</fullName>
    </submittedName>
</protein>
<keyword evidence="2" id="KW-1133">Transmembrane helix</keyword>
<sequence length="253" mass="30298">MIKDIILSFKDNLKQKSTNPFFGTLIIVWIIHNWEFIYNVFNFEKGKTLAQKIEYLKLFLEPIPFIKNLGVCVLITFIVLIVTFLLLNLSRLIKNISEKKLTPWIYKISDKNSIVLKSDYDLMKNERDLLSQKLEEERDSKLKLRTEINKLEERLGKNIDGEDLKMEFNYESEIDHILNEIKQNEKNLKDFNTLIDKIHNDELIEYPVFKDLLNFLLRYDVLKLKSKATNRDYRKYEFTSFGNQIKSEFLKRK</sequence>
<dbReference type="EMBL" id="JAJAPW010000012">
    <property type="protein sequence ID" value="MCB4800276.1"/>
    <property type="molecule type" value="Genomic_DNA"/>
</dbReference>
<accession>A0A9X1L6A9</accession>
<evidence type="ECO:0000256" key="2">
    <source>
        <dbReference type="SAM" id="Phobius"/>
    </source>
</evidence>
<keyword evidence="2" id="KW-0812">Transmembrane</keyword>
<name>A0A9X1L6A9_9FLAO</name>
<feature type="transmembrane region" description="Helical" evidence="2">
    <location>
        <begin position="65"/>
        <end position="89"/>
    </location>
</feature>
<dbReference type="AlphaFoldDB" id="A0A9X1L6A9"/>
<keyword evidence="4" id="KW-1185">Reference proteome</keyword>
<keyword evidence="2" id="KW-0472">Membrane</keyword>
<dbReference type="RefSeq" id="WP_226544751.1">
    <property type="nucleotide sequence ID" value="NZ_JAJAPW010000012.1"/>
</dbReference>
<comment type="caution">
    <text evidence="3">The sequence shown here is derived from an EMBL/GenBank/DDBJ whole genome shotgun (WGS) entry which is preliminary data.</text>
</comment>
<feature type="coiled-coil region" evidence="1">
    <location>
        <begin position="120"/>
        <end position="154"/>
    </location>
</feature>
<evidence type="ECO:0000313" key="3">
    <source>
        <dbReference type="EMBL" id="MCB4800276.1"/>
    </source>
</evidence>
<reference evidence="3" key="1">
    <citation type="submission" date="2021-10" db="EMBL/GenBank/DDBJ databases">
        <title>Tamlana sargassums sp. nov., and Tamlana laminarinivorans sp. nov., two new bacteria isolated from the brown alga.</title>
        <authorList>
            <person name="Li J."/>
        </authorList>
    </citation>
    <scope>NUCLEOTIDE SEQUENCE</scope>
    <source>
        <strain evidence="3">PT2-4</strain>
    </source>
</reference>
<feature type="transmembrane region" description="Helical" evidence="2">
    <location>
        <begin position="21"/>
        <end position="41"/>
    </location>
</feature>
<evidence type="ECO:0000256" key="1">
    <source>
        <dbReference type="SAM" id="Coils"/>
    </source>
</evidence>
<gene>
    <name evidence="3" type="ORF">LG649_15600</name>
</gene>
<organism evidence="3 4">
    <name type="scientific">Neotamlana laminarinivorans</name>
    <dbReference type="NCBI Taxonomy" id="2883124"/>
    <lineage>
        <taxon>Bacteria</taxon>
        <taxon>Pseudomonadati</taxon>
        <taxon>Bacteroidota</taxon>
        <taxon>Flavobacteriia</taxon>
        <taxon>Flavobacteriales</taxon>
        <taxon>Flavobacteriaceae</taxon>
        <taxon>Neotamlana</taxon>
    </lineage>
</organism>
<evidence type="ECO:0000313" key="4">
    <source>
        <dbReference type="Proteomes" id="UP001139199"/>
    </source>
</evidence>
<proteinExistence type="predicted"/>